<comment type="caution">
    <text evidence="2">The sequence shown here is derived from an EMBL/GenBank/DDBJ whole genome shotgun (WGS) entry which is preliminary data.</text>
</comment>
<evidence type="ECO:0000313" key="3">
    <source>
        <dbReference type="Proteomes" id="UP000313849"/>
    </source>
</evidence>
<feature type="compositionally biased region" description="Gly residues" evidence="1">
    <location>
        <begin position="346"/>
        <end position="356"/>
    </location>
</feature>
<reference evidence="2 3" key="1">
    <citation type="submission" date="2019-06" db="EMBL/GenBank/DDBJ databases">
        <title>Draft genome sequence of Miniimonas arenae KCTC 19750T isolated from sea sand.</title>
        <authorList>
            <person name="Park S.-J."/>
        </authorList>
    </citation>
    <scope>NUCLEOTIDE SEQUENCE [LARGE SCALE GENOMIC DNA]</scope>
    <source>
        <strain evidence="2 3">KCTC 19750</strain>
    </source>
</reference>
<dbReference type="Pfam" id="PF12982">
    <property type="entry name" value="DUF3866"/>
    <property type="match status" value="1"/>
</dbReference>
<organism evidence="2 3">
    <name type="scientific">Miniimonas arenae</name>
    <dbReference type="NCBI Taxonomy" id="676201"/>
    <lineage>
        <taxon>Bacteria</taxon>
        <taxon>Bacillati</taxon>
        <taxon>Actinomycetota</taxon>
        <taxon>Actinomycetes</taxon>
        <taxon>Micrococcales</taxon>
        <taxon>Beutenbergiaceae</taxon>
        <taxon>Miniimonas</taxon>
    </lineage>
</organism>
<evidence type="ECO:0000256" key="1">
    <source>
        <dbReference type="SAM" id="MobiDB-lite"/>
    </source>
</evidence>
<dbReference type="EMBL" id="VENP01000064">
    <property type="protein sequence ID" value="TNU73111.1"/>
    <property type="molecule type" value="Genomic_DNA"/>
</dbReference>
<keyword evidence="3" id="KW-1185">Reference proteome</keyword>
<evidence type="ECO:0000313" key="2">
    <source>
        <dbReference type="EMBL" id="TNU73111.1"/>
    </source>
</evidence>
<sequence length="561" mass="56125">MIIWRDAVVESLGPAWPGVQEVRARITAGSSEPSSSAAGASAPAAGASAPAAETPALAAGAEVRALAYTALVGTPAVGDRVTLTCSALARGLGTGGYALVAALPDALPADPPAGPGHLVKARYTPLQPLVLGVDEQESPDHETLREADDLAGMPVVVADLHSALPAIVAGLRSEAAALGLPVPRVAYVMTDGGALPAWFSRAAAGLREAGWIAGTVTVGQAFGGDLEAVTLHTGLLAARLVLGADVAVVTQGPGNLGTGTRWGFSGVAAGEAVNAAAVLGGRPVASLRVSAADARGRHRGLSHHSTTAYGRVALAVADIVVPTAAGLADEGAGGYGEADGERGGEHGGAGVGAGGAGGDHGVRGAYDGELEREVTLAAGDLCTPIGRHRFVPVALTGLRAALEDSPVRLSTMGRGLGEDASPFLAAAAAGRWAARILAPVRGTVWHLALADDWALAQRLGAYAMSTRGARLADVGFVHASSADQVDGVANAFYADLASEGAVALEIDADVLAGEGIACVLEPGDPRDQTSQRFPHVYGEVPVEAVRRALPWRGTLTATLGG</sequence>
<accession>A0A5C5B8T5</accession>
<name>A0A5C5B8T5_9MICO</name>
<proteinExistence type="predicted"/>
<dbReference type="Gene3D" id="3.20.170.20">
    <property type="entry name" value="Protein of unknown function DUF952"/>
    <property type="match status" value="1"/>
</dbReference>
<dbReference type="Pfam" id="PF06108">
    <property type="entry name" value="DUF952"/>
    <property type="match status" value="1"/>
</dbReference>
<protein>
    <submittedName>
        <fullName evidence="2">DUF3866 family protein</fullName>
    </submittedName>
</protein>
<dbReference type="OrthoDB" id="3401376at2"/>
<dbReference type="InterPro" id="IPR009297">
    <property type="entry name" value="DUF952"/>
</dbReference>
<dbReference type="SUPFAM" id="SSF56399">
    <property type="entry name" value="ADP-ribosylation"/>
    <property type="match status" value="1"/>
</dbReference>
<dbReference type="AlphaFoldDB" id="A0A5C5B8T5"/>
<feature type="region of interest" description="Disordered" evidence="1">
    <location>
        <begin position="331"/>
        <end position="356"/>
    </location>
</feature>
<dbReference type="Proteomes" id="UP000313849">
    <property type="component" value="Unassembled WGS sequence"/>
</dbReference>
<gene>
    <name evidence="2" type="ORF">FH969_13090</name>
</gene>
<dbReference type="InterPro" id="IPR024479">
    <property type="entry name" value="DUF3866"/>
</dbReference>